<feature type="compositionally biased region" description="Basic and acidic residues" evidence="1">
    <location>
        <begin position="89"/>
        <end position="100"/>
    </location>
</feature>
<organism evidence="2 3">
    <name type="scientific">Puccinia graminis f. sp. tritici</name>
    <dbReference type="NCBI Taxonomy" id="56615"/>
    <lineage>
        <taxon>Eukaryota</taxon>
        <taxon>Fungi</taxon>
        <taxon>Dikarya</taxon>
        <taxon>Basidiomycota</taxon>
        <taxon>Pucciniomycotina</taxon>
        <taxon>Pucciniomycetes</taxon>
        <taxon>Pucciniales</taxon>
        <taxon>Pucciniaceae</taxon>
        <taxon>Puccinia</taxon>
    </lineage>
</organism>
<dbReference type="Proteomes" id="UP000324748">
    <property type="component" value="Unassembled WGS sequence"/>
</dbReference>
<protein>
    <submittedName>
        <fullName evidence="2">Uncharacterized protein</fullName>
    </submittedName>
</protein>
<name>A0A5B0NXW8_PUCGR</name>
<comment type="caution">
    <text evidence="2">The sequence shown here is derived from an EMBL/GenBank/DDBJ whole genome shotgun (WGS) entry which is preliminary data.</text>
</comment>
<evidence type="ECO:0000313" key="2">
    <source>
        <dbReference type="EMBL" id="KAA1092638.1"/>
    </source>
</evidence>
<proteinExistence type="predicted"/>
<evidence type="ECO:0000256" key="1">
    <source>
        <dbReference type="SAM" id="MobiDB-lite"/>
    </source>
</evidence>
<dbReference type="AlphaFoldDB" id="A0A5B0NXW8"/>
<gene>
    <name evidence="2" type="ORF">PGT21_009288</name>
</gene>
<accession>A0A5B0NXW8</accession>
<sequence length="100" mass="10759">MVATNNPESGQTWQIKQSFLRVVPCTVSTQPTPAVDTITANQVTKPSLTSVTSHSGVTPKSSKKVSSKLAKTSSKKKTSPEFFPSDWDSSNKVESKSDKS</sequence>
<evidence type="ECO:0000313" key="3">
    <source>
        <dbReference type="Proteomes" id="UP000324748"/>
    </source>
</evidence>
<keyword evidence="3" id="KW-1185">Reference proteome</keyword>
<dbReference type="EMBL" id="VSWC01000080">
    <property type="protein sequence ID" value="KAA1092638.1"/>
    <property type="molecule type" value="Genomic_DNA"/>
</dbReference>
<feature type="region of interest" description="Disordered" evidence="1">
    <location>
        <begin position="49"/>
        <end position="100"/>
    </location>
</feature>
<reference evidence="2 3" key="1">
    <citation type="submission" date="2019-05" db="EMBL/GenBank/DDBJ databases">
        <title>Emergence of the Ug99 lineage of the wheat stem rust pathogen through somatic hybridization.</title>
        <authorList>
            <person name="Li F."/>
            <person name="Upadhyaya N.M."/>
            <person name="Sperschneider J."/>
            <person name="Matny O."/>
            <person name="Nguyen-Phuc H."/>
            <person name="Mago R."/>
            <person name="Raley C."/>
            <person name="Miller M.E."/>
            <person name="Silverstein K.A.T."/>
            <person name="Henningsen E."/>
            <person name="Hirsch C.D."/>
            <person name="Visser B."/>
            <person name="Pretorius Z.A."/>
            <person name="Steffenson B.J."/>
            <person name="Schwessinger B."/>
            <person name="Dodds P.N."/>
            <person name="Figueroa M."/>
        </authorList>
    </citation>
    <scope>NUCLEOTIDE SEQUENCE [LARGE SCALE GENOMIC DNA]</scope>
    <source>
        <strain evidence="2">21-0</strain>
    </source>
</reference>